<keyword evidence="3" id="KW-1185">Reference proteome</keyword>
<comment type="caution">
    <text evidence="2">The sequence shown here is derived from an EMBL/GenBank/DDBJ whole genome shotgun (WGS) entry which is preliminary data.</text>
</comment>
<proteinExistence type="predicted"/>
<sequence>MSVPVIAEQQEWLKARLALLEKEKQLTRDRDEISRLRRELPWVAVKEDYRFETENGPEALSGLFNGKSQLIIYHFMFGPDWQTGCGGCSFWCDHFEGLIVHLAARDIAFVVVSEAPMEKILPFKERMGWTFPWVSSAGSRFNADYQVGFTDRADKSDPVYYNYRETSFPVDQAPGASVFAKDGKGGLYHTYSTYSRGLDILNTAYHLMDLTPKGRDEDPENPSSWLRHHDRYDQ</sequence>
<dbReference type="EMBL" id="QRDW01000001">
    <property type="protein sequence ID" value="RED54385.1"/>
    <property type="molecule type" value="Genomic_DNA"/>
</dbReference>
<gene>
    <name evidence="2" type="ORF">DFP90_1011188</name>
</gene>
<reference evidence="2 3" key="1">
    <citation type="submission" date="2018-07" db="EMBL/GenBank/DDBJ databases">
        <title>Genomic Encyclopedia of Type Strains, Phase III (KMG-III): the genomes of soil and plant-associated and newly described type strains.</title>
        <authorList>
            <person name="Whitman W."/>
        </authorList>
    </citation>
    <scope>NUCLEOTIDE SEQUENCE [LARGE SCALE GENOMIC DNA]</scope>
    <source>
        <strain evidence="2 3">CECT 8488</strain>
    </source>
</reference>
<dbReference type="RefSeq" id="WP_115935444.1">
    <property type="nucleotide sequence ID" value="NZ_QRDW01000001.1"/>
</dbReference>
<evidence type="ECO:0000256" key="1">
    <source>
        <dbReference type="SAM" id="MobiDB-lite"/>
    </source>
</evidence>
<dbReference type="AlphaFoldDB" id="A0A3D9HY88"/>
<evidence type="ECO:0000313" key="3">
    <source>
        <dbReference type="Proteomes" id="UP000256845"/>
    </source>
</evidence>
<protein>
    <submittedName>
        <fullName evidence="2">Putative dithiol-disulfide oxidoreductase (DUF899 family)</fullName>
    </submittedName>
</protein>
<name>A0A3D9HY88_9PROT</name>
<dbReference type="Pfam" id="PF05988">
    <property type="entry name" value="DUF899"/>
    <property type="match status" value="1"/>
</dbReference>
<dbReference type="InterPro" id="IPR036249">
    <property type="entry name" value="Thioredoxin-like_sf"/>
</dbReference>
<dbReference type="SUPFAM" id="SSF52833">
    <property type="entry name" value="Thioredoxin-like"/>
    <property type="match status" value="1"/>
</dbReference>
<dbReference type="InterPro" id="IPR010296">
    <property type="entry name" value="DUF899_thioredox"/>
</dbReference>
<dbReference type="Gene3D" id="3.40.30.10">
    <property type="entry name" value="Glutaredoxin"/>
    <property type="match status" value="1"/>
</dbReference>
<dbReference type="OrthoDB" id="7331188at2"/>
<evidence type="ECO:0000313" key="2">
    <source>
        <dbReference type="EMBL" id="RED54385.1"/>
    </source>
</evidence>
<organism evidence="2 3">
    <name type="scientific">Aestuariispira insulae</name>
    <dbReference type="NCBI Taxonomy" id="1461337"/>
    <lineage>
        <taxon>Bacteria</taxon>
        <taxon>Pseudomonadati</taxon>
        <taxon>Pseudomonadota</taxon>
        <taxon>Alphaproteobacteria</taxon>
        <taxon>Rhodospirillales</taxon>
        <taxon>Kiloniellaceae</taxon>
        <taxon>Aestuariispira</taxon>
    </lineage>
</organism>
<dbReference type="Proteomes" id="UP000256845">
    <property type="component" value="Unassembled WGS sequence"/>
</dbReference>
<feature type="region of interest" description="Disordered" evidence="1">
    <location>
        <begin position="211"/>
        <end position="234"/>
    </location>
</feature>
<accession>A0A3D9HY88</accession>